<evidence type="ECO:0000313" key="2">
    <source>
        <dbReference type="EMBL" id="CAA9362627.1"/>
    </source>
</evidence>
<reference evidence="2" key="1">
    <citation type="submission" date="2020-02" db="EMBL/GenBank/DDBJ databases">
        <authorList>
            <person name="Meier V. D."/>
        </authorList>
    </citation>
    <scope>NUCLEOTIDE SEQUENCE</scope>
    <source>
        <strain evidence="2">AVDCRST_MAG93</strain>
    </source>
</reference>
<organism evidence="2">
    <name type="scientific">uncultured Chloroflexia bacterium</name>
    <dbReference type="NCBI Taxonomy" id="1672391"/>
    <lineage>
        <taxon>Bacteria</taxon>
        <taxon>Bacillati</taxon>
        <taxon>Chloroflexota</taxon>
        <taxon>Chloroflexia</taxon>
        <taxon>environmental samples</taxon>
    </lineage>
</organism>
<dbReference type="EMBL" id="CADCTR010002608">
    <property type="protein sequence ID" value="CAA9362627.1"/>
    <property type="molecule type" value="Genomic_DNA"/>
</dbReference>
<evidence type="ECO:0000256" key="1">
    <source>
        <dbReference type="SAM" id="MobiDB-lite"/>
    </source>
</evidence>
<feature type="compositionally biased region" description="Basic and acidic residues" evidence="1">
    <location>
        <begin position="66"/>
        <end position="82"/>
    </location>
</feature>
<protein>
    <submittedName>
        <fullName evidence="2">Uncharacterized protein</fullName>
    </submittedName>
</protein>
<feature type="compositionally biased region" description="Basic and acidic residues" evidence="1">
    <location>
        <begin position="18"/>
        <end position="28"/>
    </location>
</feature>
<gene>
    <name evidence="2" type="ORF">AVDCRST_MAG93-7749</name>
</gene>
<dbReference type="AlphaFoldDB" id="A0A6J4MKZ5"/>
<feature type="non-terminal residue" evidence="2">
    <location>
        <position position="1"/>
    </location>
</feature>
<feature type="region of interest" description="Disordered" evidence="1">
    <location>
        <begin position="1"/>
        <end position="95"/>
    </location>
</feature>
<proteinExistence type="predicted"/>
<feature type="non-terminal residue" evidence="2">
    <location>
        <position position="95"/>
    </location>
</feature>
<accession>A0A6J4MKZ5</accession>
<sequence>GCNRAEERCVRHRRRARDGRGGPVRDRVAVSGTGIRPRKGARKGAQPTGPSSQEPSGVPGAARAGARRDRVYTLRPADRQEPPLRLLPGALSGPV</sequence>
<name>A0A6J4MKZ5_9CHLR</name>